<sequence>MTGTAPYHDPADPYQYYGYDYHVPAGLVHTLKTNGNPPADWLRPVPGQPLTFTTTAATGAGGIRLVPYYQAQRERYVVYWDLLP</sequence>
<proteinExistence type="predicted"/>
<dbReference type="EMBL" id="BKCJ011720772">
    <property type="protein sequence ID" value="GFD48367.1"/>
    <property type="molecule type" value="Genomic_DNA"/>
</dbReference>
<organism evidence="1">
    <name type="scientific">Tanacetum cinerariifolium</name>
    <name type="common">Dalmatian daisy</name>
    <name type="synonym">Chrysanthemum cinerariifolium</name>
    <dbReference type="NCBI Taxonomy" id="118510"/>
    <lineage>
        <taxon>Eukaryota</taxon>
        <taxon>Viridiplantae</taxon>
        <taxon>Streptophyta</taxon>
        <taxon>Embryophyta</taxon>
        <taxon>Tracheophyta</taxon>
        <taxon>Spermatophyta</taxon>
        <taxon>Magnoliopsida</taxon>
        <taxon>eudicotyledons</taxon>
        <taxon>Gunneridae</taxon>
        <taxon>Pentapetalae</taxon>
        <taxon>asterids</taxon>
        <taxon>campanulids</taxon>
        <taxon>Asterales</taxon>
        <taxon>Asteraceae</taxon>
        <taxon>Asteroideae</taxon>
        <taxon>Anthemideae</taxon>
        <taxon>Anthemidinae</taxon>
        <taxon>Tanacetum</taxon>
    </lineage>
</organism>
<comment type="caution">
    <text evidence="1">The sequence shown here is derived from an EMBL/GenBank/DDBJ whole genome shotgun (WGS) entry which is preliminary data.</text>
</comment>
<reference evidence="1" key="1">
    <citation type="journal article" date="2019" name="Sci. Rep.">
        <title>Draft genome of Tanacetum cinerariifolium, the natural source of mosquito coil.</title>
        <authorList>
            <person name="Yamashiro T."/>
            <person name="Shiraishi A."/>
            <person name="Satake H."/>
            <person name="Nakayama K."/>
        </authorList>
    </citation>
    <scope>NUCLEOTIDE SEQUENCE</scope>
</reference>
<dbReference type="AlphaFoldDB" id="A0A699WLS3"/>
<evidence type="ECO:0000313" key="1">
    <source>
        <dbReference type="EMBL" id="GFD48367.1"/>
    </source>
</evidence>
<protein>
    <submittedName>
        <fullName evidence="1">Uncharacterized protein</fullName>
    </submittedName>
</protein>
<accession>A0A699WLS3</accession>
<name>A0A699WLS3_TANCI</name>
<gene>
    <name evidence="1" type="ORF">Tci_920336</name>
</gene>